<protein>
    <submittedName>
        <fullName evidence="2">Uncharacterized protein</fullName>
    </submittedName>
</protein>
<accession>A0A8X6U6D7</accession>
<evidence type="ECO:0000313" key="3">
    <source>
        <dbReference type="Proteomes" id="UP000887013"/>
    </source>
</evidence>
<name>A0A8X6U6D7_NEPPI</name>
<feature type="compositionally biased region" description="Low complexity" evidence="1">
    <location>
        <begin position="54"/>
        <end position="72"/>
    </location>
</feature>
<proteinExistence type="predicted"/>
<keyword evidence="3" id="KW-1185">Reference proteome</keyword>
<organism evidence="2 3">
    <name type="scientific">Nephila pilipes</name>
    <name type="common">Giant wood spider</name>
    <name type="synonym">Nephila maculata</name>
    <dbReference type="NCBI Taxonomy" id="299642"/>
    <lineage>
        <taxon>Eukaryota</taxon>
        <taxon>Metazoa</taxon>
        <taxon>Ecdysozoa</taxon>
        <taxon>Arthropoda</taxon>
        <taxon>Chelicerata</taxon>
        <taxon>Arachnida</taxon>
        <taxon>Araneae</taxon>
        <taxon>Araneomorphae</taxon>
        <taxon>Entelegynae</taxon>
        <taxon>Araneoidea</taxon>
        <taxon>Nephilidae</taxon>
        <taxon>Nephila</taxon>
    </lineage>
</organism>
<evidence type="ECO:0000313" key="2">
    <source>
        <dbReference type="EMBL" id="GFT85356.1"/>
    </source>
</evidence>
<dbReference type="AlphaFoldDB" id="A0A8X6U6D7"/>
<evidence type="ECO:0000256" key="1">
    <source>
        <dbReference type="SAM" id="MobiDB-lite"/>
    </source>
</evidence>
<reference evidence="2" key="1">
    <citation type="submission" date="2020-08" db="EMBL/GenBank/DDBJ databases">
        <title>Multicomponent nature underlies the extraordinary mechanical properties of spider dragline silk.</title>
        <authorList>
            <person name="Kono N."/>
            <person name="Nakamura H."/>
            <person name="Mori M."/>
            <person name="Yoshida Y."/>
            <person name="Ohtoshi R."/>
            <person name="Malay A.D."/>
            <person name="Moran D.A.P."/>
            <person name="Tomita M."/>
            <person name="Numata K."/>
            <person name="Arakawa K."/>
        </authorList>
    </citation>
    <scope>NUCLEOTIDE SEQUENCE</scope>
</reference>
<dbReference type="EMBL" id="BMAW01119581">
    <property type="protein sequence ID" value="GFT85356.1"/>
    <property type="molecule type" value="Genomic_DNA"/>
</dbReference>
<comment type="caution">
    <text evidence="2">The sequence shown here is derived from an EMBL/GenBank/DDBJ whole genome shotgun (WGS) entry which is preliminary data.</text>
</comment>
<feature type="region of interest" description="Disordered" evidence="1">
    <location>
        <begin position="18"/>
        <end position="80"/>
    </location>
</feature>
<sequence length="143" mass="15902">MGLNDWSRAMLLSSHPIHSPIFSGEPPLAPFIRTPPPPPPPHQDFQTPSPPNSPNLNHHPPNLNHPPNQQPHRTAKDGGVYRSDRYCSYSCVVTDNGDEIHVHRPFSRSNASSANRWHNRWAFQKSSWASGLRTGNPGLSAPI</sequence>
<feature type="compositionally biased region" description="Pro residues" evidence="1">
    <location>
        <begin position="27"/>
        <end position="53"/>
    </location>
</feature>
<gene>
    <name evidence="2" type="ORF">NPIL_70411</name>
</gene>
<dbReference type="Proteomes" id="UP000887013">
    <property type="component" value="Unassembled WGS sequence"/>
</dbReference>